<dbReference type="Pfam" id="PF02798">
    <property type="entry name" value="GST_N"/>
    <property type="match status" value="1"/>
</dbReference>
<dbReference type="PANTHER" id="PTHR43900:SF3">
    <property type="entry name" value="GLUTATHIONE S-TRANSFERASE RHO"/>
    <property type="match status" value="1"/>
</dbReference>
<keyword evidence="6" id="KW-1185">Reference proteome</keyword>
<protein>
    <recommendedName>
        <fullName evidence="1">glutathione transferase</fullName>
        <ecNumber evidence="1">2.5.1.18</ecNumber>
    </recommendedName>
</protein>
<dbReference type="SFLD" id="SFLDS00019">
    <property type="entry name" value="Glutathione_Transferase_(cytos"/>
    <property type="match status" value="1"/>
</dbReference>
<dbReference type="PROSITE" id="PS50405">
    <property type="entry name" value="GST_CTER"/>
    <property type="match status" value="1"/>
</dbReference>
<evidence type="ECO:0000313" key="5">
    <source>
        <dbReference type="EMBL" id="MBB5515389.1"/>
    </source>
</evidence>
<dbReference type="InterPro" id="IPR010987">
    <property type="entry name" value="Glutathione-S-Trfase_C-like"/>
</dbReference>
<dbReference type="Pfam" id="PF13410">
    <property type="entry name" value="GST_C_2"/>
    <property type="match status" value="1"/>
</dbReference>
<dbReference type="AlphaFoldDB" id="A0A840WK03"/>
<organism evidence="5 6">
    <name type="scientific">Rubricella aquisinus</name>
    <dbReference type="NCBI Taxonomy" id="2028108"/>
    <lineage>
        <taxon>Bacteria</taxon>
        <taxon>Pseudomonadati</taxon>
        <taxon>Pseudomonadota</taxon>
        <taxon>Alphaproteobacteria</taxon>
        <taxon>Rhodobacterales</taxon>
        <taxon>Paracoccaceae</taxon>
        <taxon>Rubricella</taxon>
    </lineage>
</organism>
<dbReference type="Gene3D" id="3.40.30.10">
    <property type="entry name" value="Glutaredoxin"/>
    <property type="match status" value="1"/>
</dbReference>
<name>A0A840WK03_9RHOB</name>
<reference evidence="5 6" key="1">
    <citation type="submission" date="2020-08" db="EMBL/GenBank/DDBJ databases">
        <title>Genomic Encyclopedia of Type Strains, Phase IV (KMG-IV): sequencing the most valuable type-strain genomes for metagenomic binning, comparative biology and taxonomic classification.</title>
        <authorList>
            <person name="Goeker M."/>
        </authorList>
    </citation>
    <scope>NUCLEOTIDE SEQUENCE [LARGE SCALE GENOMIC DNA]</scope>
    <source>
        <strain evidence="5 6">DSM 103377</strain>
    </source>
</reference>
<evidence type="ECO:0000259" key="4">
    <source>
        <dbReference type="PROSITE" id="PS50405"/>
    </source>
</evidence>
<dbReference type="GO" id="GO:0004364">
    <property type="term" value="F:glutathione transferase activity"/>
    <property type="evidence" value="ECO:0007669"/>
    <property type="project" value="UniProtKB-EC"/>
</dbReference>
<dbReference type="GO" id="GO:0005737">
    <property type="term" value="C:cytoplasm"/>
    <property type="evidence" value="ECO:0007669"/>
    <property type="project" value="TreeGrafter"/>
</dbReference>
<dbReference type="EC" id="2.5.1.18" evidence="1"/>
<evidence type="ECO:0000256" key="1">
    <source>
        <dbReference type="ARBA" id="ARBA00012452"/>
    </source>
</evidence>
<dbReference type="PANTHER" id="PTHR43900">
    <property type="entry name" value="GLUTATHIONE S-TRANSFERASE RHO"/>
    <property type="match status" value="1"/>
</dbReference>
<dbReference type="CDD" id="cd00570">
    <property type="entry name" value="GST_N_family"/>
    <property type="match status" value="1"/>
</dbReference>
<accession>A0A840WK03</accession>
<dbReference type="InterPro" id="IPR036249">
    <property type="entry name" value="Thioredoxin-like_sf"/>
</dbReference>
<dbReference type="InterPro" id="IPR040079">
    <property type="entry name" value="Glutathione_S-Trfase"/>
</dbReference>
<evidence type="ECO:0000259" key="3">
    <source>
        <dbReference type="PROSITE" id="PS50404"/>
    </source>
</evidence>
<gene>
    <name evidence="5" type="ORF">FHS89_001401</name>
</gene>
<comment type="caution">
    <text evidence="5">The sequence shown here is derived from an EMBL/GenBank/DDBJ whole genome shotgun (WGS) entry which is preliminary data.</text>
</comment>
<feature type="domain" description="GST N-terminal" evidence="3">
    <location>
        <begin position="35"/>
        <end position="115"/>
    </location>
</feature>
<dbReference type="EMBL" id="JACIJS010000004">
    <property type="protein sequence ID" value="MBB5515389.1"/>
    <property type="molecule type" value="Genomic_DNA"/>
</dbReference>
<dbReference type="RefSeq" id="WP_184009959.1">
    <property type="nucleotide sequence ID" value="NZ_JACIJS010000004.1"/>
</dbReference>
<evidence type="ECO:0000313" key="6">
    <source>
        <dbReference type="Proteomes" id="UP000553766"/>
    </source>
</evidence>
<sequence>MTTTLLKGFFWAAFCSRPAEAPRKLEYVKGTKTMADCKLAASKLSSFGLAARVVLEEKGVAYERIEINPTEQQSDQHLSNVHPFGKVPALYHGDFHLYETAAIARYVDEAFDGPDLQPEDVKKRGNMQKWINITGQYIYPSIIGDLVMQRLAPKIGAFGGVTDEDVVAASVPVISHQLTLIDRALGESGDYLTGDFSLADIMVATMVQYIGLTPESDALLGRQPRVAAWVQRVTSRPSFEAAAYDLGL</sequence>
<dbReference type="InterPro" id="IPR004045">
    <property type="entry name" value="Glutathione_S-Trfase_N"/>
</dbReference>
<evidence type="ECO:0000256" key="2">
    <source>
        <dbReference type="ARBA" id="ARBA00022679"/>
    </source>
</evidence>
<dbReference type="InterPro" id="IPR036282">
    <property type="entry name" value="Glutathione-S-Trfase_C_sf"/>
</dbReference>
<dbReference type="SUPFAM" id="SSF52833">
    <property type="entry name" value="Thioredoxin-like"/>
    <property type="match status" value="1"/>
</dbReference>
<dbReference type="PROSITE" id="PS50404">
    <property type="entry name" value="GST_NTER"/>
    <property type="match status" value="1"/>
</dbReference>
<keyword evidence="2 5" id="KW-0808">Transferase</keyword>
<dbReference type="SUPFAM" id="SSF47616">
    <property type="entry name" value="GST C-terminal domain-like"/>
    <property type="match status" value="1"/>
</dbReference>
<feature type="domain" description="GST C-terminal" evidence="4">
    <location>
        <begin position="120"/>
        <end position="248"/>
    </location>
</feature>
<dbReference type="SFLD" id="SFLDG00358">
    <property type="entry name" value="Main_(cytGST)"/>
    <property type="match status" value="1"/>
</dbReference>
<dbReference type="Gene3D" id="1.20.1050.10">
    <property type="match status" value="1"/>
</dbReference>
<dbReference type="Proteomes" id="UP000553766">
    <property type="component" value="Unassembled WGS sequence"/>
</dbReference>
<proteinExistence type="predicted"/>
<dbReference type="GO" id="GO:0043295">
    <property type="term" value="F:glutathione binding"/>
    <property type="evidence" value="ECO:0007669"/>
    <property type="project" value="TreeGrafter"/>
</dbReference>